<dbReference type="EMBL" id="JABEQG010000016">
    <property type="protein sequence ID" value="MBB2156636.1"/>
    <property type="molecule type" value="Genomic_DNA"/>
</dbReference>
<sequence length="218" mass="23919">MRAALGATWQKRGYWRDSEEDYLAANYPTKTPVVEIARTLGRSVSAIRAKARTLGLYRKARTIEGLPSQALTPPAQPRPSAPTIPAGATAFFMVPRTRKGRAIWSNEAIDNLASFWSRLYSPVCIAKLLGLKPSAVSEAARRAGLPNRAGLKLVQTAPAGDPFSIPESPIIASEMVRKICRVRQTVFFVRPKHKRSEHISIQGRSFLLSRASSVMGHA</sequence>
<organism evidence="1 2">
    <name type="scientific">Gluconacetobacter diazotrophicus</name>
    <name type="common">Acetobacter diazotrophicus</name>
    <dbReference type="NCBI Taxonomy" id="33996"/>
    <lineage>
        <taxon>Bacteria</taxon>
        <taxon>Pseudomonadati</taxon>
        <taxon>Pseudomonadota</taxon>
        <taxon>Alphaproteobacteria</taxon>
        <taxon>Acetobacterales</taxon>
        <taxon>Acetobacteraceae</taxon>
        <taxon>Gluconacetobacter</taxon>
    </lineage>
</organism>
<protein>
    <recommendedName>
        <fullName evidence="3">GcrA cell cycle regulator</fullName>
    </recommendedName>
</protein>
<name>A0A7W4FF67_GLUDI</name>
<dbReference type="Proteomes" id="UP000550787">
    <property type="component" value="Unassembled WGS sequence"/>
</dbReference>
<comment type="caution">
    <text evidence="1">The sequence shown here is derived from an EMBL/GenBank/DDBJ whole genome shotgun (WGS) entry which is preliminary data.</text>
</comment>
<proteinExistence type="predicted"/>
<reference evidence="1 2" key="1">
    <citation type="submission" date="2020-04" db="EMBL/GenBank/DDBJ databases">
        <title>Description of novel Gluconacetobacter.</title>
        <authorList>
            <person name="Sombolestani A."/>
        </authorList>
    </citation>
    <scope>NUCLEOTIDE SEQUENCE [LARGE SCALE GENOMIC DNA]</scope>
    <source>
        <strain evidence="1 2">LMG 7603</strain>
    </source>
</reference>
<evidence type="ECO:0008006" key="3">
    <source>
        <dbReference type="Google" id="ProtNLM"/>
    </source>
</evidence>
<evidence type="ECO:0000313" key="2">
    <source>
        <dbReference type="Proteomes" id="UP000550787"/>
    </source>
</evidence>
<gene>
    <name evidence="1" type="ORF">HLH33_09995</name>
</gene>
<evidence type="ECO:0000313" key="1">
    <source>
        <dbReference type="EMBL" id="MBB2156636.1"/>
    </source>
</evidence>
<dbReference type="AlphaFoldDB" id="A0A7W4FF67"/>
<dbReference type="RefSeq" id="WP_183115864.1">
    <property type="nucleotide sequence ID" value="NZ_JABEQG010000016.1"/>
</dbReference>
<accession>A0A7W4FF67</accession>